<dbReference type="AlphaFoldDB" id="A0A8E0VNB9"/>
<evidence type="ECO:0000313" key="2">
    <source>
        <dbReference type="EMBL" id="KAA0197620.1"/>
    </source>
</evidence>
<name>A0A8E0VNB9_9TREM</name>
<feature type="compositionally biased region" description="Pro residues" evidence="1">
    <location>
        <begin position="1"/>
        <end position="11"/>
    </location>
</feature>
<evidence type="ECO:0000256" key="1">
    <source>
        <dbReference type="SAM" id="MobiDB-lite"/>
    </source>
</evidence>
<feature type="region of interest" description="Disordered" evidence="1">
    <location>
        <begin position="1"/>
        <end position="211"/>
    </location>
</feature>
<sequence length="221" mass="23700">EQEKPQPPAEPEPQKKYIPICFRQGGARGLAPPKPNVSSVTDFPTLDAVKSAEPAAKSKAPETKPPHDDDDNAGWSQAGAPQRPRAQDTLPVSVSSNTSVYVPPSLRHGGSFTPSTTGRLALPQECRNPRPKESMTNCFDGPPIGNRLDGFSARGNTGLSSDVWLRGRTIDTPKSFNTGPLGRSPFGGKVPSPSRSSFAHTEYSAQNNDGWPLNVNVKTFK</sequence>
<comment type="caution">
    <text evidence="2">The sequence shown here is derived from an EMBL/GenBank/DDBJ whole genome shotgun (WGS) entry which is preliminary data.</text>
</comment>
<protein>
    <submittedName>
        <fullName evidence="2">Uncharacterized protein</fullName>
    </submittedName>
</protein>
<organism evidence="2 3">
    <name type="scientific">Fasciolopsis buskii</name>
    <dbReference type="NCBI Taxonomy" id="27845"/>
    <lineage>
        <taxon>Eukaryota</taxon>
        <taxon>Metazoa</taxon>
        <taxon>Spiralia</taxon>
        <taxon>Lophotrochozoa</taxon>
        <taxon>Platyhelminthes</taxon>
        <taxon>Trematoda</taxon>
        <taxon>Digenea</taxon>
        <taxon>Plagiorchiida</taxon>
        <taxon>Echinostomata</taxon>
        <taxon>Echinostomatoidea</taxon>
        <taxon>Fasciolidae</taxon>
        <taxon>Fasciolopsis</taxon>
    </lineage>
</organism>
<feature type="compositionally biased region" description="Polar residues" evidence="1">
    <location>
        <begin position="90"/>
        <end position="100"/>
    </location>
</feature>
<dbReference type="EMBL" id="LUCM01002262">
    <property type="protein sequence ID" value="KAA0197620.1"/>
    <property type="molecule type" value="Genomic_DNA"/>
</dbReference>
<dbReference type="Proteomes" id="UP000728185">
    <property type="component" value="Unassembled WGS sequence"/>
</dbReference>
<feature type="compositionally biased region" description="Polar residues" evidence="1">
    <location>
        <begin position="193"/>
        <end position="209"/>
    </location>
</feature>
<feature type="non-terminal residue" evidence="2">
    <location>
        <position position="1"/>
    </location>
</feature>
<reference evidence="2" key="1">
    <citation type="submission" date="2019-05" db="EMBL/GenBank/DDBJ databases">
        <title>Annotation for the trematode Fasciolopsis buski.</title>
        <authorList>
            <person name="Choi Y.-J."/>
        </authorList>
    </citation>
    <scope>NUCLEOTIDE SEQUENCE</scope>
    <source>
        <strain evidence="2">HT</strain>
        <tissue evidence="2">Whole worm</tissue>
    </source>
</reference>
<keyword evidence="3" id="KW-1185">Reference proteome</keyword>
<dbReference type="OrthoDB" id="6261948at2759"/>
<evidence type="ECO:0000313" key="3">
    <source>
        <dbReference type="Proteomes" id="UP000728185"/>
    </source>
</evidence>
<accession>A0A8E0VNB9</accession>
<gene>
    <name evidence="2" type="ORF">FBUS_04717</name>
</gene>
<proteinExistence type="predicted"/>